<proteinExistence type="predicted"/>
<protein>
    <recommendedName>
        <fullName evidence="1">Heterokaryon incompatibility domain-containing protein</fullName>
    </recommendedName>
</protein>
<evidence type="ECO:0000313" key="3">
    <source>
        <dbReference type="Proteomes" id="UP000652219"/>
    </source>
</evidence>
<dbReference type="Pfam" id="PF06985">
    <property type="entry name" value="HET"/>
    <property type="match status" value="1"/>
</dbReference>
<gene>
    <name evidence="2" type="ORF">CSOJ01_11394</name>
</gene>
<feature type="domain" description="Heterokaryon incompatibility" evidence="1">
    <location>
        <begin position="54"/>
        <end position="197"/>
    </location>
</feature>
<dbReference type="InterPro" id="IPR010730">
    <property type="entry name" value="HET"/>
</dbReference>
<dbReference type="AlphaFoldDB" id="A0A8H6IYB9"/>
<evidence type="ECO:0000313" key="2">
    <source>
        <dbReference type="EMBL" id="KAF6802721.1"/>
    </source>
</evidence>
<keyword evidence="3" id="KW-1185">Reference proteome</keyword>
<reference evidence="2 3" key="1">
    <citation type="journal article" date="2020" name="Phytopathology">
        <title>Genome Sequence Resources of Colletotrichum truncatum, C. plurivorum, C. musicola, and C. sojae: Four Species Pathogenic to Soybean (Glycine max).</title>
        <authorList>
            <person name="Rogerio F."/>
            <person name="Boufleur T.R."/>
            <person name="Ciampi-Guillardi M."/>
            <person name="Sukno S.A."/>
            <person name="Thon M.R."/>
            <person name="Massola Junior N.S."/>
            <person name="Baroncelli R."/>
        </authorList>
    </citation>
    <scope>NUCLEOTIDE SEQUENCE [LARGE SCALE GENOMIC DNA]</scope>
    <source>
        <strain evidence="2 3">LFN0009</strain>
    </source>
</reference>
<sequence>MGLYRQLVDSSRSICGLDRFRWALRYATLEPGTGSQPISCRLTESSLGVSKGTYEALSYAWGDAANQVNIQLNGQSFPVTRNLATALSCLRHPKKKRALWIDSICINQDDAAEAALQVRRMWAIYRYSSRVAVFLGDAGPGTKKAFKLVKNLARNVRHGDYPRITAMLADEGLRESWGALQELMARPWWNRAWVVQEYAVATDVVFLCGKLKMPGETFSKALDILSDYKWNAPIPPGREYFVRHVIPTPISHLSKTRTEYQESGPERRTVDPVNVLYRFRARESSDPRDKVYSLFHLMGDNVMLKPDYGKSVQVQSLYKDVVRTSIESSKSLVALNHHNRTVPCGVPGLPTWCPDWTVPRGLGPRIPLWSNGYTAGGDGEPLVRFEGESLILKGRVLDKVSWVTTFEPTTFKNRGILLDVIKTAEARYLRERLEANMTNRSELLDAFRRTIVASRIREKGPRKEFTVLGLSDADEFWEAWLEVIEDESSGALQVKAKIYGDALYTALVGRSFFLTESGRLGLADNPVQPGCILGVFPGSRVLLCLQEKESDAPERTCELSSFDTDNNSYLHGFMDGEAMDTDDLLEEICLI</sequence>
<organism evidence="2 3">
    <name type="scientific">Colletotrichum sojae</name>
    <dbReference type="NCBI Taxonomy" id="2175907"/>
    <lineage>
        <taxon>Eukaryota</taxon>
        <taxon>Fungi</taxon>
        <taxon>Dikarya</taxon>
        <taxon>Ascomycota</taxon>
        <taxon>Pezizomycotina</taxon>
        <taxon>Sordariomycetes</taxon>
        <taxon>Hypocreomycetidae</taxon>
        <taxon>Glomerellales</taxon>
        <taxon>Glomerellaceae</taxon>
        <taxon>Colletotrichum</taxon>
        <taxon>Colletotrichum orchidearum species complex</taxon>
    </lineage>
</organism>
<dbReference type="EMBL" id="WIGN01000261">
    <property type="protein sequence ID" value="KAF6802721.1"/>
    <property type="molecule type" value="Genomic_DNA"/>
</dbReference>
<dbReference type="PANTHER" id="PTHR24148">
    <property type="entry name" value="ANKYRIN REPEAT DOMAIN-CONTAINING PROTEIN 39 HOMOLOG-RELATED"/>
    <property type="match status" value="1"/>
</dbReference>
<comment type="caution">
    <text evidence="2">The sequence shown here is derived from an EMBL/GenBank/DDBJ whole genome shotgun (WGS) entry which is preliminary data.</text>
</comment>
<evidence type="ECO:0000259" key="1">
    <source>
        <dbReference type="Pfam" id="PF06985"/>
    </source>
</evidence>
<dbReference type="PANTHER" id="PTHR24148:SF64">
    <property type="entry name" value="HETEROKARYON INCOMPATIBILITY DOMAIN-CONTAINING PROTEIN"/>
    <property type="match status" value="1"/>
</dbReference>
<accession>A0A8H6IYB9</accession>
<name>A0A8H6IYB9_9PEZI</name>
<dbReference type="Proteomes" id="UP000652219">
    <property type="component" value="Unassembled WGS sequence"/>
</dbReference>
<dbReference type="InterPro" id="IPR052895">
    <property type="entry name" value="HetReg/Transcr_Mod"/>
</dbReference>